<feature type="short sequence motif" description="HXTX 1" evidence="2">
    <location>
        <begin position="43"/>
        <end position="46"/>
    </location>
</feature>
<dbReference type="AlphaFoldDB" id="A0A3S3TT41"/>
<feature type="active site" description="Proton acceptor" evidence="2">
    <location>
        <position position="127"/>
    </location>
</feature>
<comment type="catalytic activity">
    <reaction evidence="2">
        <text>a 3'-end 2',3'-cyclophospho-ribonucleotide-RNA + H2O = a 3'-end 2'-phospho-ribonucleotide-RNA + H(+)</text>
        <dbReference type="Rhea" id="RHEA:11828"/>
        <dbReference type="Rhea" id="RHEA-COMP:10464"/>
        <dbReference type="Rhea" id="RHEA-COMP:17353"/>
        <dbReference type="ChEBI" id="CHEBI:15377"/>
        <dbReference type="ChEBI" id="CHEBI:15378"/>
        <dbReference type="ChEBI" id="CHEBI:83064"/>
        <dbReference type="ChEBI" id="CHEBI:173113"/>
        <dbReference type="EC" id="3.1.4.58"/>
    </reaction>
</comment>
<feature type="domain" description="Phosphoesterase HXTX" evidence="3">
    <location>
        <begin position="11"/>
        <end position="92"/>
    </location>
</feature>
<accession>A0A3S3TT41</accession>
<sequence length="185" mass="20715">MESVRAFFALEISDDMRQRIADLGKEVARSGADVKAVEAENLHVTMKFLGEVPLSKIDEISGALESIKMRRFELEARGAGAFPDRRMIRVMWVGIGKGAGEVTEVARKLDEALWRFGFPKEKRFVPHITVGRVRSPRNREALLNILDSHSQTVFGTTLVDRLVLKKSTLTGAGPIYSNLKVFPFE</sequence>
<dbReference type="GO" id="GO:0008664">
    <property type="term" value="F:RNA 2',3'-cyclic 3'-phosphodiesterase activity"/>
    <property type="evidence" value="ECO:0007669"/>
    <property type="project" value="UniProtKB-EC"/>
</dbReference>
<dbReference type="SUPFAM" id="SSF55144">
    <property type="entry name" value="LigT-like"/>
    <property type="match status" value="1"/>
</dbReference>
<dbReference type="InterPro" id="IPR009097">
    <property type="entry name" value="Cyclic_Pdiesterase"/>
</dbReference>
<feature type="active site" description="Proton donor" evidence="2">
    <location>
        <position position="43"/>
    </location>
</feature>
<evidence type="ECO:0000313" key="5">
    <source>
        <dbReference type="Proteomes" id="UP000288215"/>
    </source>
</evidence>
<protein>
    <recommendedName>
        <fullName evidence="2">RNA 2',3'-cyclic phosphodiesterase</fullName>
        <shortName evidence="2">RNA 2',3'-CPDase</shortName>
        <ecNumber evidence="2">3.1.4.58</ecNumber>
    </recommendedName>
</protein>
<reference evidence="4 5" key="1">
    <citation type="submission" date="2018-12" db="EMBL/GenBank/DDBJ databases">
        <title>The complete genome of the methanogenic archaea of the candidate phylum Verstraetearchaeota, obtained from the metagenome of underground thermal water.</title>
        <authorList>
            <person name="Kadnikov V.V."/>
            <person name="Mardanov A.V."/>
            <person name="Beletsky A.V."/>
            <person name="Karnachuk O.V."/>
            <person name="Ravin N.V."/>
        </authorList>
    </citation>
    <scope>NUCLEOTIDE SEQUENCE [LARGE SCALE GENOMIC DNA]</scope>
    <source>
        <strain evidence="4">Ch88</strain>
    </source>
</reference>
<dbReference type="EC" id="3.1.4.58" evidence="2"/>
<comment type="function">
    <text evidence="2">Hydrolyzes RNA 2',3'-cyclic phosphodiester to an RNA 2'-phosphomonoester.</text>
</comment>
<evidence type="ECO:0000256" key="2">
    <source>
        <dbReference type="HAMAP-Rule" id="MF_01940"/>
    </source>
</evidence>
<dbReference type="HAMAP" id="MF_01940">
    <property type="entry name" value="RNA_CPDase"/>
    <property type="match status" value="1"/>
</dbReference>
<comment type="similarity">
    <text evidence="2">Belongs to the 2H phosphoesterase superfamily. ThpR family.</text>
</comment>
<dbReference type="PANTHER" id="PTHR35561">
    <property type="entry name" value="RNA 2',3'-CYCLIC PHOSPHODIESTERASE"/>
    <property type="match status" value="1"/>
</dbReference>
<evidence type="ECO:0000259" key="3">
    <source>
        <dbReference type="Pfam" id="PF02834"/>
    </source>
</evidence>
<dbReference type="EMBL" id="RXGA01000001">
    <property type="protein sequence ID" value="RWX74025.1"/>
    <property type="molecule type" value="Genomic_DNA"/>
</dbReference>
<evidence type="ECO:0000313" key="4">
    <source>
        <dbReference type="EMBL" id="RWX74025.1"/>
    </source>
</evidence>
<gene>
    <name evidence="4" type="ORF">Metus_0050</name>
</gene>
<keyword evidence="1 2" id="KW-0378">Hydrolase</keyword>
<dbReference type="NCBIfam" id="TIGR02258">
    <property type="entry name" value="2_5_ligase"/>
    <property type="match status" value="1"/>
</dbReference>
<organism evidence="4 5">
    <name type="scientific">Methanosuratincola subterraneus</name>
    <dbReference type="NCBI Taxonomy" id="2593994"/>
    <lineage>
        <taxon>Archaea</taxon>
        <taxon>Thermoproteota</taxon>
        <taxon>Methanosuratincolia</taxon>
        <taxon>Candidatus Methanomethylicales</taxon>
        <taxon>Candidatus Methanomethylicaceae</taxon>
        <taxon>Candidatus Methanosuratincola (ex Vanwonterghem et al. 2016)</taxon>
    </lineage>
</organism>
<dbReference type="GO" id="GO:0004113">
    <property type="term" value="F:2',3'-cyclic-nucleotide 3'-phosphodiesterase activity"/>
    <property type="evidence" value="ECO:0007669"/>
    <property type="project" value="InterPro"/>
</dbReference>
<dbReference type="Proteomes" id="UP000288215">
    <property type="component" value="Unassembled WGS sequence"/>
</dbReference>
<evidence type="ECO:0000256" key="1">
    <source>
        <dbReference type="ARBA" id="ARBA00022801"/>
    </source>
</evidence>
<dbReference type="InterPro" id="IPR004175">
    <property type="entry name" value="RNA_CPDase"/>
</dbReference>
<dbReference type="InterPro" id="IPR014051">
    <property type="entry name" value="Phosphoesterase_HXTX"/>
</dbReference>
<feature type="domain" description="Phosphoesterase HXTX" evidence="3">
    <location>
        <begin position="99"/>
        <end position="176"/>
    </location>
</feature>
<proteinExistence type="inferred from homology"/>
<comment type="caution">
    <text evidence="4">The sequence shown here is derived from an EMBL/GenBank/DDBJ whole genome shotgun (WGS) entry which is preliminary data.</text>
</comment>
<name>A0A3S3TT41_METS7</name>
<feature type="short sequence motif" description="HXTX 2" evidence="2">
    <location>
        <begin position="127"/>
        <end position="130"/>
    </location>
</feature>
<dbReference type="Pfam" id="PF02834">
    <property type="entry name" value="LigT_PEase"/>
    <property type="match status" value="2"/>
</dbReference>
<dbReference type="Gene3D" id="3.90.1140.10">
    <property type="entry name" value="Cyclic phosphodiesterase"/>
    <property type="match status" value="1"/>
</dbReference>
<dbReference type="PANTHER" id="PTHR35561:SF1">
    <property type="entry name" value="RNA 2',3'-CYCLIC PHOSPHODIESTERASE"/>
    <property type="match status" value="1"/>
</dbReference>